<evidence type="ECO:0000259" key="2">
    <source>
        <dbReference type="Pfam" id="PF11984"/>
    </source>
</evidence>
<protein>
    <submittedName>
        <fullName evidence="4">EpsI family protein</fullName>
    </submittedName>
</protein>
<evidence type="ECO:0000313" key="3">
    <source>
        <dbReference type="EMBL" id="GGC02746.1"/>
    </source>
</evidence>
<reference evidence="3" key="1">
    <citation type="journal article" date="2014" name="Int. J. Syst. Evol. Microbiol.">
        <title>Complete genome of a new Firmicutes species belonging to the dominant human colonic microbiota ('Ruminococcus bicirculans') reveals two chromosomes and a selective capacity to utilize plant glucans.</title>
        <authorList>
            <consortium name="NISC Comparative Sequencing Program"/>
            <person name="Wegmann U."/>
            <person name="Louis P."/>
            <person name="Goesmann A."/>
            <person name="Henrissat B."/>
            <person name="Duncan S.H."/>
            <person name="Flint H.J."/>
        </authorList>
    </citation>
    <scope>NUCLEOTIDE SEQUENCE</scope>
    <source>
        <strain evidence="3">CGMCC 1.15931</strain>
    </source>
</reference>
<reference evidence="4 5" key="3">
    <citation type="submission" date="2019-11" db="EMBL/GenBank/DDBJ databases">
        <title>Type strains purchased from KCTC, JCM and DSMZ.</title>
        <authorList>
            <person name="Lu H."/>
        </authorList>
    </citation>
    <scope>NUCLEOTIDE SEQUENCE [LARGE SCALE GENOMIC DNA]</scope>
    <source>
        <strain evidence="4 5">KCTC 52429</strain>
    </source>
</reference>
<feature type="signal peptide" evidence="1">
    <location>
        <begin position="1"/>
        <end position="22"/>
    </location>
</feature>
<dbReference type="NCBIfam" id="TIGR02914">
    <property type="entry name" value="EpsI_fam"/>
    <property type="match status" value="1"/>
</dbReference>
<comment type="caution">
    <text evidence="4">The sequence shown here is derived from an EMBL/GenBank/DDBJ whole genome shotgun (WGS) entry which is preliminary data.</text>
</comment>
<organism evidence="4 5">
    <name type="scientific">Pseudoduganella buxea</name>
    <dbReference type="NCBI Taxonomy" id="1949069"/>
    <lineage>
        <taxon>Bacteria</taxon>
        <taxon>Pseudomonadati</taxon>
        <taxon>Pseudomonadota</taxon>
        <taxon>Betaproteobacteria</taxon>
        <taxon>Burkholderiales</taxon>
        <taxon>Oxalobacteraceae</taxon>
        <taxon>Telluria group</taxon>
        <taxon>Pseudoduganella</taxon>
    </lineage>
</organism>
<proteinExistence type="predicted"/>
<dbReference type="InterPro" id="IPR054653">
    <property type="entry name" value="EpsI_type_B_pred"/>
</dbReference>
<dbReference type="Pfam" id="PF11984">
    <property type="entry name" value="DUF3485"/>
    <property type="match status" value="1"/>
</dbReference>
<dbReference type="RefSeq" id="WP_155469982.1">
    <property type="nucleotide sequence ID" value="NZ_BMKG01000010.1"/>
</dbReference>
<evidence type="ECO:0000256" key="1">
    <source>
        <dbReference type="SAM" id="SignalP"/>
    </source>
</evidence>
<reference evidence="3" key="4">
    <citation type="submission" date="2024-05" db="EMBL/GenBank/DDBJ databases">
        <authorList>
            <person name="Sun Q."/>
            <person name="Zhou Y."/>
        </authorList>
    </citation>
    <scope>NUCLEOTIDE SEQUENCE</scope>
    <source>
        <strain evidence="3">CGMCC 1.15931</strain>
    </source>
</reference>
<dbReference type="EMBL" id="BMKG01000010">
    <property type="protein sequence ID" value="GGC02746.1"/>
    <property type="molecule type" value="Genomic_DNA"/>
</dbReference>
<dbReference type="InterPro" id="IPR014263">
    <property type="entry name" value="Methanolan_biosynth_EpsI"/>
</dbReference>
<gene>
    <name evidence="4" type="primary">epsI</name>
    <name evidence="3" type="ORF">GCM10011572_25890</name>
    <name evidence="4" type="ORF">GM672_07905</name>
</gene>
<dbReference type="EMBL" id="WNKZ01000015">
    <property type="protein sequence ID" value="MTV52658.1"/>
    <property type="molecule type" value="Genomic_DNA"/>
</dbReference>
<dbReference type="AlphaFoldDB" id="A0A6I3SU30"/>
<feature type="chain" id="PRO_5026128951" evidence="1">
    <location>
        <begin position="23"/>
        <end position="228"/>
    </location>
</feature>
<keyword evidence="6" id="KW-1185">Reference proteome</keyword>
<evidence type="ECO:0000313" key="6">
    <source>
        <dbReference type="Proteomes" id="UP000622638"/>
    </source>
</evidence>
<dbReference type="OrthoDB" id="8583485at2"/>
<feature type="domain" description="Methanolan biosynthesis EpsI" evidence="2">
    <location>
        <begin position="10"/>
        <end position="217"/>
    </location>
</feature>
<keyword evidence="1" id="KW-0732">Signal</keyword>
<evidence type="ECO:0000313" key="4">
    <source>
        <dbReference type="EMBL" id="MTV52658.1"/>
    </source>
</evidence>
<sequence>MNRTMMKALVAGGLMVMSAAGAKYLTPTQHMSQMRPERTLEQMIPTRFAGWAEEKMLANSVVDPQIEEELKRIYTQTVNRTYVNEQGERIMLSVAYGTDQSDSSQVHYPEVCYPAQGFRVTSNQQSSITLGGARLPVKRLETNFQQQRFEPVTYWTTVGDKAVTNGIDKKLAEMRYGFSGTIPDGLLFRVSSIDRESASAFAVQEQFVRALASALDPAARQRLMGMTQ</sequence>
<accession>A0A6I3SU30</accession>
<reference evidence="6" key="2">
    <citation type="journal article" date="2019" name="Int. J. Syst. Evol. Microbiol.">
        <title>The Global Catalogue of Microorganisms (GCM) 10K type strain sequencing project: providing services to taxonomists for standard genome sequencing and annotation.</title>
        <authorList>
            <consortium name="The Broad Institute Genomics Platform"/>
            <consortium name="The Broad Institute Genome Sequencing Center for Infectious Disease"/>
            <person name="Wu L."/>
            <person name="Ma J."/>
        </authorList>
    </citation>
    <scope>NUCLEOTIDE SEQUENCE [LARGE SCALE GENOMIC DNA]</scope>
    <source>
        <strain evidence="6">CGMCC 1.15931</strain>
    </source>
</reference>
<evidence type="ECO:0000313" key="5">
    <source>
        <dbReference type="Proteomes" id="UP000430634"/>
    </source>
</evidence>
<name>A0A6I3SU30_9BURK</name>
<dbReference type="Proteomes" id="UP000430634">
    <property type="component" value="Unassembled WGS sequence"/>
</dbReference>
<dbReference type="Proteomes" id="UP000622638">
    <property type="component" value="Unassembled WGS sequence"/>
</dbReference>
<dbReference type="NCBIfam" id="NF045609">
    <property type="entry name" value="EpsI_type_B"/>
    <property type="match status" value="1"/>
</dbReference>